<accession>U1I1C1</accession>
<feature type="compositionally biased region" description="Acidic residues" evidence="1">
    <location>
        <begin position="659"/>
        <end position="674"/>
    </location>
</feature>
<dbReference type="RefSeq" id="XP_007786847.1">
    <property type="nucleotide sequence ID" value="XM_007788657.1"/>
</dbReference>
<dbReference type="GeneID" id="19236574"/>
<dbReference type="EMBL" id="KE720798">
    <property type="protein sequence ID" value="ERF75689.1"/>
    <property type="molecule type" value="Genomic_DNA"/>
</dbReference>
<dbReference type="OrthoDB" id="3200163at2759"/>
<gene>
    <name evidence="2" type="ORF">EPUS_01519</name>
</gene>
<reference evidence="3" key="1">
    <citation type="journal article" date="2014" name="BMC Genomics">
        <title>Genome characteristics reveal the impact of lichenization on lichen-forming fungus Endocarpon pusillum Hedwig (Verrucariales, Ascomycota).</title>
        <authorList>
            <person name="Wang Y.-Y."/>
            <person name="Liu B."/>
            <person name="Zhang X.-Y."/>
            <person name="Zhou Q.-M."/>
            <person name="Zhang T."/>
            <person name="Li H."/>
            <person name="Yu Y.-F."/>
            <person name="Zhang X.-L."/>
            <person name="Hao X.-Y."/>
            <person name="Wang M."/>
            <person name="Wang L."/>
            <person name="Wei J.-C."/>
        </authorList>
    </citation>
    <scope>NUCLEOTIDE SEQUENCE [LARGE SCALE GENOMIC DNA]</scope>
    <source>
        <strain evidence="3">Z07020 / HMAS-L-300199</strain>
    </source>
</reference>
<evidence type="ECO:0000313" key="3">
    <source>
        <dbReference type="Proteomes" id="UP000019373"/>
    </source>
</evidence>
<dbReference type="Proteomes" id="UP000019373">
    <property type="component" value="Unassembled WGS sequence"/>
</dbReference>
<sequence length="707" mass="81040">MDIAAGVVGFIGLSGQILQGCNYLCKTFSDAADAPDVIVAVSTELCAVRSRLEAFQHLLLEIQASAPACLRVQQDPAVPLQSCQNAIQKVQSFVDKYADLSISIASSSGNVKSYKAAFYKAWQKFDVARRGDQLRGYVSQLEAAKSSLLAVRSPKRQKISKSVFNVWFGRIELTSSIIKQEDDIDSDYIPPTRLQARQTSFRLILNSWFLRFGVLFETGQSRPTISHPGWDNRLRVIRTHQGDSLVYNIIRRADYVGFRQLLESREVTPFDLVDSKDLFKGSLFEAVIRQFGIEDNKENPVMRRDWLNIAKLLADSGVDCGVGGSLFWIMFALALSLDEVTLSLFRIIMAQSQTDPFEDSGEAIAKNLFVMVRHSQLSPLIKQDEWDLSEFTKLFDDYGGNGSFQFMVRTEGNTRKWGERQKQKWRRMPVSLRRSRSYCVAVFGSHFIKVLWPKLYWSDGKPAFWQSRQACEEFFGERFVDYEWPKLYCEEEIPSFWRSREACLEAFGEPFVNWDWPEMYWKQELPTFWHSRKACLEIFGEIFIKYNWPTCLGKTCFEFLEGKGAFGQPGMWICKGTNGNIWITQMVECWSKDDIPQRHLRQYCIDQYGVNFVREELPSLLRRDGLPEEEVVRLTEDGPDMEPPPPLPYWEYEDKSGLEYEESEDSQDEHDADSDAGSRGESDDEVSDGDSDDELSDGWHGSIPIGG</sequence>
<organism evidence="2 3">
    <name type="scientific">Endocarpon pusillum (strain Z07020 / HMAS-L-300199)</name>
    <name type="common">Lichen-forming fungus</name>
    <dbReference type="NCBI Taxonomy" id="1263415"/>
    <lineage>
        <taxon>Eukaryota</taxon>
        <taxon>Fungi</taxon>
        <taxon>Dikarya</taxon>
        <taxon>Ascomycota</taxon>
        <taxon>Pezizomycotina</taxon>
        <taxon>Eurotiomycetes</taxon>
        <taxon>Chaetothyriomycetidae</taxon>
        <taxon>Verrucariales</taxon>
        <taxon>Verrucariaceae</taxon>
        <taxon>Endocarpon</taxon>
    </lineage>
</organism>
<dbReference type="eggNOG" id="ENOG502TEEF">
    <property type="taxonomic scope" value="Eukaryota"/>
</dbReference>
<protein>
    <recommendedName>
        <fullName evidence="4">Fungal N-terminal domain-containing protein</fullName>
    </recommendedName>
</protein>
<proteinExistence type="predicted"/>
<keyword evidence="3" id="KW-1185">Reference proteome</keyword>
<feature type="region of interest" description="Disordered" evidence="1">
    <location>
        <begin position="628"/>
        <end position="707"/>
    </location>
</feature>
<feature type="compositionally biased region" description="Acidic residues" evidence="1">
    <location>
        <begin position="682"/>
        <end position="696"/>
    </location>
</feature>
<evidence type="ECO:0008006" key="4">
    <source>
        <dbReference type="Google" id="ProtNLM"/>
    </source>
</evidence>
<dbReference type="AlphaFoldDB" id="U1I1C1"/>
<evidence type="ECO:0000313" key="2">
    <source>
        <dbReference type="EMBL" id="ERF75689.1"/>
    </source>
</evidence>
<evidence type="ECO:0000256" key="1">
    <source>
        <dbReference type="SAM" id="MobiDB-lite"/>
    </source>
</evidence>
<name>U1I1C1_ENDPU</name>
<dbReference type="HOGENOM" id="CLU_015356_0_0_1"/>